<feature type="transmembrane region" description="Helical" evidence="1">
    <location>
        <begin position="129"/>
        <end position="147"/>
    </location>
</feature>
<name>A0A7I8DNR2_9FIRM</name>
<dbReference type="PANTHER" id="PTHR41771">
    <property type="entry name" value="MEMBRANE PROTEIN-RELATED"/>
    <property type="match status" value="1"/>
</dbReference>
<dbReference type="RefSeq" id="WP_185258297.1">
    <property type="nucleotide sequence ID" value="NZ_AP023368.1"/>
</dbReference>
<evidence type="ECO:0000313" key="2">
    <source>
        <dbReference type="EMBL" id="BCJ97926.1"/>
    </source>
</evidence>
<evidence type="ECO:0000313" key="3">
    <source>
        <dbReference type="Proteomes" id="UP000515703"/>
    </source>
</evidence>
<feature type="transmembrane region" description="Helical" evidence="1">
    <location>
        <begin position="250"/>
        <end position="270"/>
    </location>
</feature>
<evidence type="ECO:0008006" key="4">
    <source>
        <dbReference type="Google" id="ProtNLM"/>
    </source>
</evidence>
<gene>
    <name evidence="2" type="ORF">bsdcttw_09670</name>
</gene>
<keyword evidence="1" id="KW-0472">Membrane</keyword>
<feature type="transmembrane region" description="Helical" evidence="1">
    <location>
        <begin position="353"/>
        <end position="375"/>
    </location>
</feature>
<feature type="transmembrane region" description="Helical" evidence="1">
    <location>
        <begin position="154"/>
        <end position="174"/>
    </location>
</feature>
<dbReference type="PANTHER" id="PTHR41771:SF1">
    <property type="entry name" value="MEMBRANE PROTEIN"/>
    <property type="match status" value="1"/>
</dbReference>
<keyword evidence="1" id="KW-1133">Transmembrane helix</keyword>
<feature type="transmembrane region" description="Helical" evidence="1">
    <location>
        <begin position="180"/>
        <end position="201"/>
    </location>
</feature>
<proteinExistence type="predicted"/>
<feature type="transmembrane region" description="Helical" evidence="1">
    <location>
        <begin position="7"/>
        <end position="26"/>
    </location>
</feature>
<dbReference type="InterPro" id="IPR012507">
    <property type="entry name" value="YibE_F"/>
</dbReference>
<dbReference type="AlphaFoldDB" id="A0A7I8DNR2"/>
<dbReference type="KEGG" id="acht:bsdcttw_09670"/>
<dbReference type="EMBL" id="AP023368">
    <property type="protein sequence ID" value="BCJ97926.1"/>
    <property type="molecule type" value="Genomic_DNA"/>
</dbReference>
<keyword evidence="3" id="KW-1185">Reference proteome</keyword>
<keyword evidence="1" id="KW-0812">Transmembrane</keyword>
<organism evidence="2 3">
    <name type="scientific">Anaerocolumna chitinilytica</name>
    <dbReference type="NCBI Taxonomy" id="1727145"/>
    <lineage>
        <taxon>Bacteria</taxon>
        <taxon>Bacillati</taxon>
        <taxon>Bacillota</taxon>
        <taxon>Clostridia</taxon>
        <taxon>Lachnospirales</taxon>
        <taxon>Lachnospiraceae</taxon>
        <taxon>Anaerocolumna</taxon>
    </lineage>
</organism>
<sequence length="399" mass="43106">MKKNLKVKIITTMLMLLVFLGAAVVLNRPNTKDVLSSAQKRMFAVAKVTGISNDNAAPDTWTEGRRIGNQELKIKILTGKHKGAVLDTINYIDAYYNVDAKLGTRIIVRLDYNDEGDLYVVAVTNYDRSTVLIIALAVFAAFIMVAGGKQGVRALLGLLFTLLNLWFILIPLVLRGVSPIFAAILISAYTSAGALLVLTGFTKKTLCAFLGCVGGVMAAGIFAWIVTTLTPMNGFNMSEAEELILRASDLPLKISGLLISGILLSALGALMDTSMSIVSALHEVYEQNPSLTRKQIFRSGMNIGRDTMGTMANTLILAFVGSAFNLLILFQVYKYPMIQILNSDMIVIEILQGIAGSIGIIATTPLVAALSAVIFQTHKERNVKSSKGNIKNGNIRKVS</sequence>
<dbReference type="Proteomes" id="UP000515703">
    <property type="component" value="Chromosome"/>
</dbReference>
<reference evidence="2 3" key="2">
    <citation type="submission" date="2020-08" db="EMBL/GenBank/DDBJ databases">
        <authorList>
            <person name="Ueki A."/>
            <person name="Tonouchi A."/>
        </authorList>
    </citation>
    <scope>NUCLEOTIDE SEQUENCE [LARGE SCALE GENOMIC DNA]</scope>
    <source>
        <strain evidence="2 3">CTTW</strain>
    </source>
</reference>
<evidence type="ECO:0000256" key="1">
    <source>
        <dbReference type="SAM" id="Phobius"/>
    </source>
</evidence>
<reference evidence="2 3" key="1">
    <citation type="submission" date="2020-08" db="EMBL/GenBank/DDBJ databases">
        <title>Draft genome sequencing of an Anaerocolumna strain isolated from anoxic soil subjected to BSD treatment.</title>
        <authorList>
            <person name="Uek A."/>
            <person name="Tonouchi A."/>
        </authorList>
    </citation>
    <scope>NUCLEOTIDE SEQUENCE [LARGE SCALE GENOMIC DNA]</scope>
    <source>
        <strain evidence="2 3">CTTW</strain>
    </source>
</reference>
<dbReference type="Pfam" id="PF07907">
    <property type="entry name" value="YibE_F"/>
    <property type="match status" value="1"/>
</dbReference>
<protein>
    <recommendedName>
        <fullName evidence="4">YibE/F family protein</fullName>
    </recommendedName>
</protein>
<feature type="transmembrane region" description="Helical" evidence="1">
    <location>
        <begin position="208"/>
        <end position="230"/>
    </location>
</feature>
<feature type="transmembrane region" description="Helical" evidence="1">
    <location>
        <begin position="315"/>
        <end position="333"/>
    </location>
</feature>
<accession>A0A7I8DNR2</accession>